<dbReference type="Pfam" id="PF00625">
    <property type="entry name" value="Guanylate_kin"/>
    <property type="match status" value="1"/>
</dbReference>
<dbReference type="GO" id="GO:0030054">
    <property type="term" value="C:cell junction"/>
    <property type="evidence" value="ECO:0007669"/>
    <property type="project" value="UniProtKB-ARBA"/>
</dbReference>
<comment type="catalytic activity">
    <reaction evidence="19">
        <text>L-threonyl-[protein] + ATP = O-phospho-L-threonyl-[protein] + ADP + H(+)</text>
        <dbReference type="Rhea" id="RHEA:46608"/>
        <dbReference type="Rhea" id="RHEA-COMP:11060"/>
        <dbReference type="Rhea" id="RHEA-COMP:11605"/>
        <dbReference type="ChEBI" id="CHEBI:15378"/>
        <dbReference type="ChEBI" id="CHEBI:30013"/>
        <dbReference type="ChEBI" id="CHEBI:30616"/>
        <dbReference type="ChEBI" id="CHEBI:61977"/>
        <dbReference type="ChEBI" id="CHEBI:456216"/>
        <dbReference type="EC" id="2.7.11.1"/>
    </reaction>
</comment>
<dbReference type="FunFam" id="3.30.63.10:FF:000004">
    <property type="entry name" value="peripheral plasma membrane protein CASK isoform X2"/>
    <property type="match status" value="1"/>
</dbReference>
<dbReference type="GO" id="GO:0005516">
    <property type="term" value="F:calmodulin binding"/>
    <property type="evidence" value="ECO:0007669"/>
    <property type="project" value="UniProtKB-KW"/>
</dbReference>
<dbReference type="PROSITE" id="PS50011">
    <property type="entry name" value="PROTEIN_KINASE_DOM"/>
    <property type="match status" value="1"/>
</dbReference>
<evidence type="ECO:0000259" key="30">
    <source>
        <dbReference type="PROSITE" id="PS51022"/>
    </source>
</evidence>
<dbReference type="FunFam" id="2.30.30.40:FF:000080">
    <property type="entry name" value="Peripheral plasma membrane protein CASK isoform X2"/>
    <property type="match status" value="1"/>
</dbReference>
<feature type="domain" description="Guanylate kinase-like" evidence="28">
    <location>
        <begin position="738"/>
        <end position="913"/>
    </location>
</feature>
<evidence type="ECO:0000256" key="20">
    <source>
        <dbReference type="ARBA" id="ARBA00048977"/>
    </source>
</evidence>
<sequence>MTMADDDVLFEDVYELCEVIGKGPFSVVRRCINRDTGQQFAVKIVDVASFTSSPGLSTEDLKREASICHMLKHPHIVELLETYSSDGMLYMVFEFMDGADLCFEIVKRADAGFVYSEAVASHYMRQILEALRYCHDNNVIHRDVKPHCVLLASKENSAPVKLGGFGVAIQLGESGLVAGGRVGTPHFMAPEVVKREPYGKPVDVWGCGVILFILLSGCLPFYGTKERLFEAIIKGKYKVMNPRQWAHISESAKDLVRRMLMLDPAERITVYEALNHPWLKERDRYAYKIHLPETVEQLRKFNARRKLKGAVLAAVSSHKFNSYYGDPPEELHDFSDDPTSSGLLAAETGAVSQVLDSLEEIHALTDCSEKDMDFLHSVFQDQHLHTLLDLYDKINTRSSPQIRNPPSDGVQRAKEVLETISCYPENMEARELRRILTQPHFMALLQTHDVVAHEVYSDEALRVTPPPTSPYLNGDSPDSTNGDMDLENVTRVRLVQFQKNTDEPMGITLKMNDLNHCIVARIMHGGMIHRQGTLHVGDEIREINGISVANQTVEQLQRMLREMRGSITFKIVPSYRSQSMSCEKESPDLSRQSPANGHASVTSSILDLPATIQPKGRQIYVRAQFEYDPAKDDLIPCKEAGIRFRVGDIIQIISKDDHNWWQGKLENTKNGTAGLIPSPELQEWRVACIAMEKTKQEQQASCTWFGKKKKQYKDKYLAKHNADLVTYEEVVKLPSFKRKTLVLLGAHGVGRRHIKNTLIAKHPDRFAYPIPHTTRPPKKDEENGKNYYFVSHDQMMQDISNNDYLEYGSHEDAMYGTRLETIRQIHVQGMIAILDVEPQVTTALKILRTAEFAPYVVFIAAPTITPGMTEDDSLQRLQKESEMLQQTYAHYFDQTIINNEIDDTIRLLEEAVDLVSTTAQWVPVSWVY</sequence>
<evidence type="ECO:0000256" key="3">
    <source>
        <dbReference type="ARBA" id="ARBA00004496"/>
    </source>
</evidence>
<evidence type="ECO:0000256" key="13">
    <source>
        <dbReference type="ARBA" id="ARBA00022741"/>
    </source>
</evidence>
<feature type="domain" description="Protein kinase" evidence="27">
    <location>
        <begin position="14"/>
        <end position="279"/>
    </location>
</feature>
<evidence type="ECO:0000256" key="7">
    <source>
        <dbReference type="ARBA" id="ARBA00022475"/>
    </source>
</evidence>
<comment type="similarity">
    <text evidence="21">In the N-terminal section; belongs to the protein kinase superfamily. CAMK Ser/Thr protein kinase family. CaMK subfamily.</text>
</comment>
<dbReference type="InterPro" id="IPR020590">
    <property type="entry name" value="Guanylate_kinase_CS"/>
</dbReference>
<evidence type="ECO:0000259" key="28">
    <source>
        <dbReference type="PROSITE" id="PS50052"/>
    </source>
</evidence>
<dbReference type="Gene3D" id="3.30.63.10">
    <property type="entry name" value="Guanylate Kinase phosphate binding domain"/>
    <property type="match status" value="1"/>
</dbReference>
<dbReference type="PROSITE" id="PS50106">
    <property type="entry name" value="PDZ"/>
    <property type="match status" value="1"/>
</dbReference>
<dbReference type="InterPro" id="IPR004172">
    <property type="entry name" value="L27_dom"/>
</dbReference>
<dbReference type="SUPFAM" id="SSF101288">
    <property type="entry name" value="L27 domain"/>
    <property type="match status" value="2"/>
</dbReference>
<dbReference type="Gene3D" id="6.10.140.620">
    <property type="match status" value="1"/>
</dbReference>
<dbReference type="CDD" id="cd12081">
    <property type="entry name" value="SH3_CASK"/>
    <property type="match status" value="1"/>
</dbReference>
<dbReference type="EMBL" id="HAEF01006556">
    <property type="protein sequence ID" value="SBR43938.1"/>
    <property type="molecule type" value="Transcribed_RNA"/>
</dbReference>
<feature type="region of interest" description="Disordered" evidence="25">
    <location>
        <begin position="578"/>
        <end position="600"/>
    </location>
</feature>
<dbReference type="InterPro" id="IPR001452">
    <property type="entry name" value="SH3_domain"/>
</dbReference>
<keyword evidence="12" id="KW-0677">Repeat</keyword>
<dbReference type="PROSITE" id="PS00856">
    <property type="entry name" value="GUANYLATE_KINASE_1"/>
    <property type="match status" value="1"/>
</dbReference>
<dbReference type="FunFam" id="3.30.200.20:FF:000051">
    <property type="entry name" value="Peripheral plasma membrane protein CASK isoform B"/>
    <property type="match status" value="1"/>
</dbReference>
<dbReference type="CDD" id="cd10831">
    <property type="entry name" value="PDZ_CASK-like"/>
    <property type="match status" value="1"/>
</dbReference>
<dbReference type="CDD" id="cd14094">
    <property type="entry name" value="STKc_CASK"/>
    <property type="match status" value="1"/>
</dbReference>
<reference evidence="31" key="1">
    <citation type="submission" date="2016-05" db="EMBL/GenBank/DDBJ databases">
        <authorList>
            <person name="Lavstsen T."/>
            <person name="Jespersen J.S."/>
        </authorList>
    </citation>
    <scope>NUCLEOTIDE SEQUENCE</scope>
    <source>
        <tissue evidence="31">Brain</tissue>
    </source>
</reference>
<comment type="subcellular location">
    <subcellularLocation>
        <location evidence="2">Cell membrane</location>
        <topology evidence="2">Peripheral membrane protein</topology>
    </subcellularLocation>
    <subcellularLocation>
        <location evidence="3">Cytoplasm</location>
    </subcellularLocation>
    <subcellularLocation>
        <location evidence="1">Nucleus</location>
    </subcellularLocation>
</comment>
<accession>A0A1A8LHE4</accession>
<evidence type="ECO:0000259" key="29">
    <source>
        <dbReference type="PROSITE" id="PS50106"/>
    </source>
</evidence>
<dbReference type="PROSITE" id="PS50052">
    <property type="entry name" value="GUANYLATE_KINASE_2"/>
    <property type="match status" value="1"/>
</dbReference>
<feature type="domain" description="L27" evidence="30">
    <location>
        <begin position="347"/>
        <end position="402"/>
    </location>
</feature>
<evidence type="ECO:0000256" key="2">
    <source>
        <dbReference type="ARBA" id="ARBA00004202"/>
    </source>
</evidence>
<keyword evidence="10" id="KW-0597">Phosphoprotein</keyword>
<evidence type="ECO:0000256" key="24">
    <source>
        <dbReference type="PROSITE-ProRule" id="PRU00192"/>
    </source>
</evidence>
<dbReference type="GO" id="GO:0005524">
    <property type="term" value="F:ATP binding"/>
    <property type="evidence" value="ECO:0007669"/>
    <property type="project" value="UniProtKB-KW"/>
</dbReference>
<dbReference type="InterPro" id="IPR011009">
    <property type="entry name" value="Kinase-like_dom_sf"/>
</dbReference>
<evidence type="ECO:0000256" key="6">
    <source>
        <dbReference type="ARBA" id="ARBA00022443"/>
    </source>
</evidence>
<feature type="domain" description="SH3" evidence="26">
    <location>
        <begin position="616"/>
        <end position="686"/>
    </location>
</feature>
<dbReference type="SUPFAM" id="SSF56112">
    <property type="entry name" value="Protein kinase-like (PK-like)"/>
    <property type="match status" value="1"/>
</dbReference>
<keyword evidence="13" id="KW-0547">Nucleotide-binding</keyword>
<reference evidence="31" key="2">
    <citation type="submission" date="2016-06" db="EMBL/GenBank/DDBJ databases">
        <title>The genome of a short-lived fish provides insights into sex chromosome evolution and the genetic control of aging.</title>
        <authorList>
            <person name="Reichwald K."/>
            <person name="Felder M."/>
            <person name="Petzold A."/>
            <person name="Koch P."/>
            <person name="Groth M."/>
            <person name="Platzer M."/>
        </authorList>
    </citation>
    <scope>NUCLEOTIDE SEQUENCE</scope>
    <source>
        <tissue evidence="31">Brain</tissue>
    </source>
</reference>
<feature type="region of interest" description="Disordered" evidence="25">
    <location>
        <begin position="462"/>
        <end position="484"/>
    </location>
</feature>
<evidence type="ECO:0000259" key="27">
    <source>
        <dbReference type="PROSITE" id="PS50011"/>
    </source>
</evidence>
<keyword evidence="16" id="KW-0112">Calmodulin-binding</keyword>
<dbReference type="FunFam" id="1.10.510.10:FF:000062">
    <property type="entry name" value="peripheral plasma membrane protein CASK isoform X2"/>
    <property type="match status" value="1"/>
</dbReference>
<dbReference type="InterPro" id="IPR036034">
    <property type="entry name" value="PDZ_sf"/>
</dbReference>
<dbReference type="InterPro" id="IPR000719">
    <property type="entry name" value="Prot_kinase_dom"/>
</dbReference>
<dbReference type="PANTHER" id="PTHR23122">
    <property type="entry name" value="MEMBRANE-ASSOCIATED GUANYLATE KINASE MAGUK"/>
    <property type="match status" value="1"/>
</dbReference>
<keyword evidence="8" id="KW-0963">Cytoplasm</keyword>
<feature type="domain" description="L27" evidence="30">
    <location>
        <begin position="406"/>
        <end position="459"/>
    </location>
</feature>
<evidence type="ECO:0000256" key="12">
    <source>
        <dbReference type="ARBA" id="ARBA00022737"/>
    </source>
</evidence>
<dbReference type="SMART" id="SM00228">
    <property type="entry name" value="PDZ"/>
    <property type="match status" value="1"/>
</dbReference>
<evidence type="ECO:0000256" key="23">
    <source>
        <dbReference type="ARBA" id="ARBA00077072"/>
    </source>
</evidence>
<comment type="similarity">
    <text evidence="4">Belongs to the MAGUK family.</text>
</comment>
<dbReference type="Pfam" id="PF00069">
    <property type="entry name" value="Pkinase"/>
    <property type="match status" value="1"/>
</dbReference>
<evidence type="ECO:0000256" key="10">
    <source>
        <dbReference type="ARBA" id="ARBA00022553"/>
    </source>
</evidence>
<dbReference type="InterPro" id="IPR008144">
    <property type="entry name" value="Guanylate_kin-like_dom"/>
</dbReference>
<dbReference type="FunFam" id="3.40.50.300:FF:000146">
    <property type="entry name" value="MAGUK p55 subfamily member 6 isoform X1"/>
    <property type="match status" value="1"/>
</dbReference>
<dbReference type="GO" id="GO:0005737">
    <property type="term" value="C:cytoplasm"/>
    <property type="evidence" value="ECO:0007669"/>
    <property type="project" value="UniProtKB-SubCell"/>
</dbReference>
<dbReference type="Gene3D" id="3.30.200.20">
    <property type="entry name" value="Phosphorylase Kinase, domain 1"/>
    <property type="match status" value="1"/>
</dbReference>
<dbReference type="SMART" id="SM00326">
    <property type="entry name" value="SH3"/>
    <property type="match status" value="1"/>
</dbReference>
<evidence type="ECO:0000256" key="17">
    <source>
        <dbReference type="ARBA" id="ARBA00023136"/>
    </source>
</evidence>
<dbReference type="GO" id="GO:0004674">
    <property type="term" value="F:protein serine/threonine kinase activity"/>
    <property type="evidence" value="ECO:0007669"/>
    <property type="project" value="UniProtKB-KW"/>
</dbReference>
<evidence type="ECO:0000256" key="8">
    <source>
        <dbReference type="ARBA" id="ARBA00022490"/>
    </source>
</evidence>
<evidence type="ECO:0000256" key="15">
    <source>
        <dbReference type="ARBA" id="ARBA00022840"/>
    </source>
</evidence>
<dbReference type="AlphaFoldDB" id="A0A1A8LHE4"/>
<feature type="domain" description="PDZ" evidence="29">
    <location>
        <begin position="494"/>
        <end position="575"/>
    </location>
</feature>
<dbReference type="Gene3D" id="2.30.42.10">
    <property type="match status" value="1"/>
</dbReference>
<dbReference type="Gene3D" id="1.10.287.650">
    <property type="entry name" value="L27 domain"/>
    <property type="match status" value="2"/>
</dbReference>
<dbReference type="SUPFAM" id="SSF50044">
    <property type="entry name" value="SH3-domain"/>
    <property type="match status" value="1"/>
</dbReference>
<dbReference type="SMART" id="SM00569">
    <property type="entry name" value="L27"/>
    <property type="match status" value="2"/>
</dbReference>
<keyword evidence="11" id="KW-0808">Transferase</keyword>
<keyword evidence="17" id="KW-0472">Membrane</keyword>
<dbReference type="FunFam" id="2.30.42.10:FF:000016">
    <property type="entry name" value="peripheral plasma membrane protein CASK isoform X2"/>
    <property type="match status" value="1"/>
</dbReference>
<evidence type="ECO:0000256" key="1">
    <source>
        <dbReference type="ARBA" id="ARBA00004123"/>
    </source>
</evidence>
<evidence type="ECO:0000256" key="11">
    <source>
        <dbReference type="ARBA" id="ARBA00022679"/>
    </source>
</evidence>
<dbReference type="GO" id="GO:0005886">
    <property type="term" value="C:plasma membrane"/>
    <property type="evidence" value="ECO:0007669"/>
    <property type="project" value="UniProtKB-SubCell"/>
</dbReference>
<dbReference type="SMART" id="SM00072">
    <property type="entry name" value="GuKc"/>
    <property type="match status" value="1"/>
</dbReference>
<dbReference type="Gene3D" id="1.10.510.10">
    <property type="entry name" value="Transferase(Phosphotransferase) domain 1"/>
    <property type="match status" value="1"/>
</dbReference>
<keyword evidence="14 31" id="KW-0418">Kinase</keyword>
<keyword evidence="9" id="KW-0723">Serine/threonine-protein kinase</keyword>
<dbReference type="InterPro" id="IPR014775">
    <property type="entry name" value="L27_C"/>
</dbReference>
<evidence type="ECO:0000256" key="22">
    <source>
        <dbReference type="ARBA" id="ARBA00071925"/>
    </source>
</evidence>
<evidence type="ECO:0000256" key="18">
    <source>
        <dbReference type="ARBA" id="ARBA00023242"/>
    </source>
</evidence>
<dbReference type="Gene3D" id="3.40.50.300">
    <property type="entry name" value="P-loop containing nucleotide triphosphate hydrolases"/>
    <property type="match status" value="1"/>
</dbReference>
<comment type="catalytic activity">
    <reaction evidence="20">
        <text>L-seryl-[protein] + ATP = O-phospho-L-seryl-[protein] + ADP + H(+)</text>
        <dbReference type="Rhea" id="RHEA:17989"/>
        <dbReference type="Rhea" id="RHEA-COMP:9863"/>
        <dbReference type="Rhea" id="RHEA-COMP:11604"/>
        <dbReference type="ChEBI" id="CHEBI:15378"/>
        <dbReference type="ChEBI" id="CHEBI:29999"/>
        <dbReference type="ChEBI" id="CHEBI:30616"/>
        <dbReference type="ChEBI" id="CHEBI:83421"/>
        <dbReference type="ChEBI" id="CHEBI:456216"/>
        <dbReference type="EC" id="2.7.11.1"/>
    </reaction>
    <physiologicalReaction direction="left-to-right" evidence="20">
        <dbReference type="Rhea" id="RHEA:17990"/>
    </physiologicalReaction>
</comment>
<dbReference type="PROSITE" id="PS50002">
    <property type="entry name" value="SH3"/>
    <property type="match status" value="1"/>
</dbReference>
<evidence type="ECO:0000256" key="16">
    <source>
        <dbReference type="ARBA" id="ARBA00022860"/>
    </source>
</evidence>
<dbReference type="InterPro" id="IPR027417">
    <property type="entry name" value="P-loop_NTPase"/>
</dbReference>
<dbReference type="PROSITE" id="PS51022">
    <property type="entry name" value="L27"/>
    <property type="match status" value="2"/>
</dbReference>
<keyword evidence="15" id="KW-0067">ATP-binding</keyword>
<feature type="compositionally biased region" description="Polar residues" evidence="25">
    <location>
        <begin position="589"/>
        <end position="600"/>
    </location>
</feature>
<dbReference type="InterPro" id="IPR036892">
    <property type="entry name" value="L27_dom_sf"/>
</dbReference>
<dbReference type="GO" id="GO:0005634">
    <property type="term" value="C:nucleus"/>
    <property type="evidence" value="ECO:0007669"/>
    <property type="project" value="UniProtKB-SubCell"/>
</dbReference>
<evidence type="ECO:0000256" key="21">
    <source>
        <dbReference type="ARBA" id="ARBA00060907"/>
    </source>
</evidence>
<dbReference type="Pfam" id="PF02828">
    <property type="entry name" value="L27"/>
    <property type="match status" value="2"/>
</dbReference>
<dbReference type="InterPro" id="IPR036028">
    <property type="entry name" value="SH3-like_dom_sf"/>
</dbReference>
<proteinExistence type="inferred from homology"/>
<gene>
    <name evidence="31" type="primary">CASK</name>
</gene>
<dbReference type="InterPro" id="IPR001478">
    <property type="entry name" value="PDZ"/>
</dbReference>
<evidence type="ECO:0000256" key="4">
    <source>
        <dbReference type="ARBA" id="ARBA00007014"/>
    </source>
</evidence>
<evidence type="ECO:0000313" key="31">
    <source>
        <dbReference type="EMBL" id="SBR43938.1"/>
    </source>
</evidence>
<dbReference type="InterPro" id="IPR035473">
    <property type="entry name" value="CASK_SH3"/>
</dbReference>
<dbReference type="Gene3D" id="2.30.30.40">
    <property type="entry name" value="SH3 Domains"/>
    <property type="match status" value="1"/>
</dbReference>
<keyword evidence="6 24" id="KW-0728">SH3 domain</keyword>
<dbReference type="InterPro" id="IPR050716">
    <property type="entry name" value="MAGUK"/>
</dbReference>
<dbReference type="Pfam" id="PF07653">
    <property type="entry name" value="SH3_2"/>
    <property type="match status" value="1"/>
</dbReference>
<dbReference type="InterPro" id="IPR008145">
    <property type="entry name" value="GK/Ca_channel_bsu"/>
</dbReference>
<dbReference type="EC" id="2.7.11.1" evidence="5"/>
<evidence type="ECO:0000256" key="19">
    <source>
        <dbReference type="ARBA" id="ARBA00047899"/>
    </source>
</evidence>
<name>A0A1A8LHE4_9TELE</name>
<evidence type="ECO:0000256" key="14">
    <source>
        <dbReference type="ARBA" id="ARBA00022777"/>
    </source>
</evidence>
<keyword evidence="7" id="KW-1003">Cell membrane</keyword>
<evidence type="ECO:0000256" key="25">
    <source>
        <dbReference type="SAM" id="MobiDB-lite"/>
    </source>
</evidence>
<evidence type="ECO:0000259" key="26">
    <source>
        <dbReference type="PROSITE" id="PS50002"/>
    </source>
</evidence>
<evidence type="ECO:0000256" key="5">
    <source>
        <dbReference type="ARBA" id="ARBA00012513"/>
    </source>
</evidence>
<keyword evidence="18" id="KW-0539">Nucleus</keyword>
<evidence type="ECO:0000256" key="9">
    <source>
        <dbReference type="ARBA" id="ARBA00022527"/>
    </source>
</evidence>
<dbReference type="SUPFAM" id="SSF52540">
    <property type="entry name" value="P-loop containing nucleoside triphosphate hydrolases"/>
    <property type="match status" value="1"/>
</dbReference>
<dbReference type="Pfam" id="PF00595">
    <property type="entry name" value="PDZ"/>
    <property type="match status" value="1"/>
</dbReference>
<organism evidence="31">
    <name type="scientific">Nothobranchius pienaari</name>
    <dbReference type="NCBI Taxonomy" id="704102"/>
    <lineage>
        <taxon>Eukaryota</taxon>
        <taxon>Metazoa</taxon>
        <taxon>Chordata</taxon>
        <taxon>Craniata</taxon>
        <taxon>Vertebrata</taxon>
        <taxon>Euteleostomi</taxon>
        <taxon>Actinopterygii</taxon>
        <taxon>Neopterygii</taxon>
        <taxon>Teleostei</taxon>
        <taxon>Neoteleostei</taxon>
        <taxon>Acanthomorphata</taxon>
        <taxon>Ovalentaria</taxon>
        <taxon>Atherinomorphae</taxon>
        <taxon>Cyprinodontiformes</taxon>
        <taxon>Nothobranchiidae</taxon>
        <taxon>Nothobranchius</taxon>
    </lineage>
</organism>
<protein>
    <recommendedName>
        <fullName evidence="22">Peripheral plasma membrane protein CASK</fullName>
        <ecNumber evidence="5">2.7.11.1</ecNumber>
    </recommendedName>
    <alternativeName>
        <fullName evidence="23">Calcium/calmodulin-dependent serine protein kinase</fullName>
    </alternativeName>
</protein>
<dbReference type="SUPFAM" id="SSF50156">
    <property type="entry name" value="PDZ domain-like"/>
    <property type="match status" value="1"/>
</dbReference>